<evidence type="ECO:0000256" key="1">
    <source>
        <dbReference type="ARBA" id="ARBA00004196"/>
    </source>
</evidence>
<dbReference type="EMBL" id="ACUZ02000018">
    <property type="protein sequence ID" value="EFB32652.1"/>
    <property type="molecule type" value="Genomic_DNA"/>
</dbReference>
<dbReference type="Proteomes" id="UP000004079">
    <property type="component" value="Unassembled WGS sequence"/>
</dbReference>
<evidence type="ECO:0000313" key="4">
    <source>
        <dbReference type="EMBL" id="EFB32652.1"/>
    </source>
</evidence>
<evidence type="ECO:0000256" key="2">
    <source>
        <dbReference type="ARBA" id="ARBA00023054"/>
    </source>
</evidence>
<feature type="coiled-coil region" evidence="3">
    <location>
        <begin position="103"/>
        <end position="130"/>
    </location>
</feature>
<reference evidence="4 5" key="1">
    <citation type="submission" date="2009-11" db="EMBL/GenBank/DDBJ databases">
        <authorList>
            <person name="Weinstock G."/>
            <person name="Sodergren E."/>
            <person name="Clifton S."/>
            <person name="Fulton L."/>
            <person name="Fulton B."/>
            <person name="Courtney L."/>
            <person name="Fronick C."/>
            <person name="Harrison M."/>
            <person name="Strong C."/>
            <person name="Farmer C."/>
            <person name="Delahaunty K."/>
            <person name="Markovic C."/>
            <person name="Hall O."/>
            <person name="Minx P."/>
            <person name="Tomlinson C."/>
            <person name="Mitreva M."/>
            <person name="Nelson J."/>
            <person name="Hou S."/>
            <person name="Wollam A."/>
            <person name="Pepin K.H."/>
            <person name="Johnson M."/>
            <person name="Bhonagiri V."/>
            <person name="Nash W.E."/>
            <person name="Warren W."/>
            <person name="Chinwalla A."/>
            <person name="Mardis E.R."/>
            <person name="Wilson R.K."/>
        </authorList>
    </citation>
    <scope>NUCLEOTIDE SEQUENCE [LARGE SCALE GENOMIC DNA]</scope>
    <source>
        <strain evidence="4 5">F0302</strain>
    </source>
</reference>
<accession>D1QPT2</accession>
<organism evidence="4 5">
    <name type="scientific">Segatella oris F0302</name>
    <dbReference type="NCBI Taxonomy" id="649760"/>
    <lineage>
        <taxon>Bacteria</taxon>
        <taxon>Pseudomonadati</taxon>
        <taxon>Bacteroidota</taxon>
        <taxon>Bacteroidia</taxon>
        <taxon>Bacteroidales</taxon>
        <taxon>Prevotellaceae</taxon>
        <taxon>Segatella</taxon>
    </lineage>
</organism>
<comment type="caution">
    <text evidence="4">The sequence shown here is derived from an EMBL/GenBank/DDBJ whole genome shotgun (WGS) entry which is preliminary data.</text>
</comment>
<evidence type="ECO:0008006" key="6">
    <source>
        <dbReference type="Google" id="ProtNLM"/>
    </source>
</evidence>
<dbReference type="PANTHER" id="PTHR32347:SF23">
    <property type="entry name" value="BLL5650 PROTEIN"/>
    <property type="match status" value="1"/>
</dbReference>
<name>D1QPT2_9BACT</name>
<dbReference type="GO" id="GO:0030313">
    <property type="term" value="C:cell envelope"/>
    <property type="evidence" value="ECO:0007669"/>
    <property type="project" value="UniProtKB-SubCell"/>
</dbReference>
<sequence length="312" mass="34650">MHSKRKSINNYKLHMMMKKIMPFAALLLMTACSNNDKSFDATGTFEATEVTVSAEQTGKLLHFDVEEGGKVVAGTEVGCIDTVQLYLKARQIGAVKMFYQAQKPNTNTQIAALRQQVVKAQEEVNRYAELVKDGAANRKILDDSRSQLLVLQRQLAAQSATLGTSTRSLNAQMGTTDVEKLQVVDQLRKCHISSPINGVVLEKYAQQGEFAIVGKPLFKVADVDKLFLRAYITSQQLQKVRLGQRVTVYADYGGKQRKSYPGTVAWIASKSEFTPKTILTDDERADLVYAIKVAVKNDGNIKIGMYGEVNFR</sequence>
<dbReference type="Gene3D" id="2.40.30.170">
    <property type="match status" value="1"/>
</dbReference>
<dbReference type="PANTHER" id="PTHR32347">
    <property type="entry name" value="EFFLUX SYSTEM COMPONENT YKNX-RELATED"/>
    <property type="match status" value="1"/>
</dbReference>
<comment type="subcellular location">
    <subcellularLocation>
        <location evidence="1">Cell envelope</location>
    </subcellularLocation>
</comment>
<dbReference type="AlphaFoldDB" id="D1QPT2"/>
<proteinExistence type="predicted"/>
<dbReference type="Gene3D" id="2.40.50.100">
    <property type="match status" value="1"/>
</dbReference>
<dbReference type="PROSITE" id="PS51257">
    <property type="entry name" value="PROKAR_LIPOPROTEIN"/>
    <property type="match status" value="1"/>
</dbReference>
<keyword evidence="2 3" id="KW-0175">Coiled coil</keyword>
<dbReference type="HOGENOM" id="CLU_018816_6_3_10"/>
<dbReference type="STRING" id="649760.HMPREF0971_00977"/>
<dbReference type="SUPFAM" id="SSF111369">
    <property type="entry name" value="HlyD-like secretion proteins"/>
    <property type="match status" value="1"/>
</dbReference>
<evidence type="ECO:0000256" key="3">
    <source>
        <dbReference type="SAM" id="Coils"/>
    </source>
</evidence>
<protein>
    <recommendedName>
        <fullName evidence="6">Auxiliary transport protein, membrane fusion protein (MFP) family protein</fullName>
    </recommendedName>
</protein>
<dbReference type="InterPro" id="IPR050465">
    <property type="entry name" value="UPF0194_transport"/>
</dbReference>
<gene>
    <name evidence="4" type="ORF">HMPREF0971_00977</name>
</gene>
<evidence type="ECO:0000313" key="5">
    <source>
        <dbReference type="Proteomes" id="UP000004079"/>
    </source>
</evidence>